<gene>
    <name evidence="3" type="ORF">EUA94_12020</name>
</gene>
<reference evidence="3 4" key="1">
    <citation type="submission" date="2019-01" db="EMBL/GenBank/DDBJ databases">
        <title>Novel species of Nocardioides.</title>
        <authorList>
            <person name="Liu Q."/>
            <person name="X Y.-H."/>
        </authorList>
    </citation>
    <scope>NUCLEOTIDE SEQUENCE [LARGE SCALE GENOMIC DNA]</scope>
    <source>
        <strain evidence="3 4">HLT2-9</strain>
    </source>
</reference>
<sequence>MDLGLNDRVFIVTGGSGTLMWAAARCLVAEGARVVLADRPAHENDASASYVGSSAAVRVVTGEDGDVSPERLVSAALDTWERLDGALIGVASSLEANALEVADEEWTAAFQSVFLDAVGMIRGISRSLGSGGSLALVLSPDAGVPLVEQAVANGVEAGLASFAMDLAVELGPQNIRVNGLVPLPAEGTRQGDGAPMDVSSTRRHSSSEEFGRVAAFVLSPAASYVSGAMVSVDSKTPGLS</sequence>
<accession>A0A4Q2T0U0</accession>
<dbReference type="Gene3D" id="3.40.50.720">
    <property type="entry name" value="NAD(P)-binding Rossmann-like Domain"/>
    <property type="match status" value="1"/>
</dbReference>
<dbReference type="AlphaFoldDB" id="A0A4Q2T0U0"/>
<dbReference type="Proteomes" id="UP000291101">
    <property type="component" value="Unassembled WGS sequence"/>
</dbReference>
<evidence type="ECO:0000256" key="2">
    <source>
        <dbReference type="ARBA" id="ARBA00023002"/>
    </source>
</evidence>
<dbReference type="SUPFAM" id="SSF51735">
    <property type="entry name" value="NAD(P)-binding Rossmann-fold domains"/>
    <property type="match status" value="1"/>
</dbReference>
<evidence type="ECO:0000313" key="4">
    <source>
        <dbReference type="Proteomes" id="UP000291101"/>
    </source>
</evidence>
<evidence type="ECO:0000256" key="1">
    <source>
        <dbReference type="ARBA" id="ARBA00006484"/>
    </source>
</evidence>
<dbReference type="InterPro" id="IPR002347">
    <property type="entry name" value="SDR_fam"/>
</dbReference>
<dbReference type="GO" id="GO:0016491">
    <property type="term" value="F:oxidoreductase activity"/>
    <property type="evidence" value="ECO:0007669"/>
    <property type="project" value="UniProtKB-KW"/>
</dbReference>
<dbReference type="PANTHER" id="PTHR43943:SF17">
    <property type="entry name" value="3-PHENYLPROPIONATE-DIHYDRODIOL_CINNAMIC ACID-DIHYDRODIOL DEHYDROGENASE"/>
    <property type="match status" value="1"/>
</dbReference>
<protein>
    <submittedName>
        <fullName evidence="3">SDR family oxidoreductase</fullName>
    </submittedName>
</protein>
<keyword evidence="2" id="KW-0560">Oxidoreductase</keyword>
<keyword evidence="4" id="KW-1185">Reference proteome</keyword>
<dbReference type="Pfam" id="PF13561">
    <property type="entry name" value="adh_short_C2"/>
    <property type="match status" value="1"/>
</dbReference>
<organism evidence="3 4">
    <name type="scientific">Nocardioides zhouii</name>
    <dbReference type="NCBI Taxonomy" id="1168729"/>
    <lineage>
        <taxon>Bacteria</taxon>
        <taxon>Bacillati</taxon>
        <taxon>Actinomycetota</taxon>
        <taxon>Actinomycetes</taxon>
        <taxon>Propionibacteriales</taxon>
        <taxon>Nocardioidaceae</taxon>
        <taxon>Nocardioides</taxon>
    </lineage>
</organism>
<proteinExistence type="inferred from homology"/>
<dbReference type="OrthoDB" id="9804774at2"/>
<dbReference type="EMBL" id="SDWV01000011">
    <property type="protein sequence ID" value="RYC10524.1"/>
    <property type="molecule type" value="Genomic_DNA"/>
</dbReference>
<name>A0A4Q2T0U0_9ACTN</name>
<evidence type="ECO:0000313" key="3">
    <source>
        <dbReference type="EMBL" id="RYC10524.1"/>
    </source>
</evidence>
<comment type="caution">
    <text evidence="3">The sequence shown here is derived from an EMBL/GenBank/DDBJ whole genome shotgun (WGS) entry which is preliminary data.</text>
</comment>
<comment type="similarity">
    <text evidence="1">Belongs to the short-chain dehydrogenases/reductases (SDR) family.</text>
</comment>
<dbReference type="RefSeq" id="WP_129427126.1">
    <property type="nucleotide sequence ID" value="NZ_SDWV01000011.1"/>
</dbReference>
<dbReference type="InterPro" id="IPR036291">
    <property type="entry name" value="NAD(P)-bd_dom_sf"/>
</dbReference>
<dbReference type="PANTHER" id="PTHR43943">
    <property type="entry name" value="DEHYDROGENASE/REDUCTASE (SDR FAMILY) MEMBER 4"/>
    <property type="match status" value="1"/>
</dbReference>